<feature type="domain" description="HTH lysR-type" evidence="5">
    <location>
        <begin position="1"/>
        <end position="60"/>
    </location>
</feature>
<evidence type="ECO:0000256" key="2">
    <source>
        <dbReference type="ARBA" id="ARBA00023015"/>
    </source>
</evidence>
<dbReference type="EMBL" id="JAAGBB010000031">
    <property type="protein sequence ID" value="MBR0667173.1"/>
    <property type="molecule type" value="Genomic_DNA"/>
</dbReference>
<dbReference type="RefSeq" id="WP_211854953.1">
    <property type="nucleotide sequence ID" value="NZ_JAAGBB010000031.1"/>
</dbReference>
<dbReference type="SUPFAM" id="SSF53850">
    <property type="entry name" value="Periplasmic binding protein-like II"/>
    <property type="match status" value="1"/>
</dbReference>
<evidence type="ECO:0000313" key="7">
    <source>
        <dbReference type="Proteomes" id="UP001196870"/>
    </source>
</evidence>
<dbReference type="Gene3D" id="1.10.10.10">
    <property type="entry name" value="Winged helix-like DNA-binding domain superfamily/Winged helix DNA-binding domain"/>
    <property type="match status" value="1"/>
</dbReference>
<keyword evidence="2" id="KW-0805">Transcription regulation</keyword>
<evidence type="ECO:0000256" key="4">
    <source>
        <dbReference type="ARBA" id="ARBA00023163"/>
    </source>
</evidence>
<accession>A0ABS5F3K3</accession>
<dbReference type="InterPro" id="IPR005119">
    <property type="entry name" value="LysR_subst-bd"/>
</dbReference>
<dbReference type="InterPro" id="IPR036390">
    <property type="entry name" value="WH_DNA-bd_sf"/>
</dbReference>
<evidence type="ECO:0000256" key="1">
    <source>
        <dbReference type="ARBA" id="ARBA00009437"/>
    </source>
</evidence>
<evidence type="ECO:0000256" key="3">
    <source>
        <dbReference type="ARBA" id="ARBA00023125"/>
    </source>
</evidence>
<dbReference type="InterPro" id="IPR036388">
    <property type="entry name" value="WH-like_DNA-bd_sf"/>
</dbReference>
<keyword evidence="7" id="KW-1185">Reference proteome</keyword>
<dbReference type="Proteomes" id="UP001196870">
    <property type="component" value="Unassembled WGS sequence"/>
</dbReference>
<evidence type="ECO:0000259" key="5">
    <source>
        <dbReference type="PROSITE" id="PS50931"/>
    </source>
</evidence>
<dbReference type="Pfam" id="PF00126">
    <property type="entry name" value="HTH_1"/>
    <property type="match status" value="1"/>
</dbReference>
<sequence length="297" mass="31531">MRFDLMDLRLLVAAAEAGGIAAAARRANLSTSALSERFKALEDYVGVALFARGARGSTLTAAGEDLLAHSRAVLLQADRLDAAVRAWRGHARGEIRLLANSTAIVRLLPDALARFLAAYPEVSVDLREALTADILRAVRDRSADLGVVIGGTELEGLEVLPFQRERLVLILPPGHRFAARRQIAFAEALGEAFVALDANAAIQTYIARQAEALGVALAPRIRLRNFDAVARMVAAGVGVAVVSASTVTRALRDSGVRALELTDAWAVRDLVICHLPGELASPLARRLAAMLPPASTA</sequence>
<dbReference type="InterPro" id="IPR000847">
    <property type="entry name" value="LysR_HTH_N"/>
</dbReference>
<dbReference type="SUPFAM" id="SSF46785">
    <property type="entry name" value="Winged helix' DNA-binding domain"/>
    <property type="match status" value="1"/>
</dbReference>
<reference evidence="7" key="1">
    <citation type="journal article" date="2021" name="Syst. Appl. Microbiol.">
        <title>Roseomonas hellenica sp. nov., isolated from roots of wild-growing Alkanna tinctoria.</title>
        <authorList>
            <person name="Rat A."/>
            <person name="Naranjo H.D."/>
            <person name="Lebbe L."/>
            <person name="Cnockaert M."/>
            <person name="Krigas N."/>
            <person name="Grigoriadou K."/>
            <person name="Maloupa E."/>
            <person name="Willems A."/>
        </authorList>
    </citation>
    <scope>NUCLEOTIDE SEQUENCE [LARGE SCALE GENOMIC DNA]</scope>
    <source>
        <strain evidence="7">LMG 31523</strain>
    </source>
</reference>
<name>A0ABS5F3K3_9PROT</name>
<organism evidence="6 7">
    <name type="scientific">Plastoroseomonas hellenica</name>
    <dbReference type="NCBI Taxonomy" id="2687306"/>
    <lineage>
        <taxon>Bacteria</taxon>
        <taxon>Pseudomonadati</taxon>
        <taxon>Pseudomonadota</taxon>
        <taxon>Alphaproteobacteria</taxon>
        <taxon>Acetobacterales</taxon>
        <taxon>Acetobacteraceae</taxon>
        <taxon>Plastoroseomonas</taxon>
    </lineage>
</organism>
<comment type="similarity">
    <text evidence="1">Belongs to the LysR transcriptional regulatory family.</text>
</comment>
<comment type="caution">
    <text evidence="6">The sequence shown here is derived from an EMBL/GenBank/DDBJ whole genome shotgun (WGS) entry which is preliminary data.</text>
</comment>
<dbReference type="PROSITE" id="PS50931">
    <property type="entry name" value="HTH_LYSR"/>
    <property type="match status" value="1"/>
</dbReference>
<dbReference type="PANTHER" id="PTHR30419">
    <property type="entry name" value="HTH-TYPE TRANSCRIPTIONAL REGULATOR YBHD"/>
    <property type="match status" value="1"/>
</dbReference>
<gene>
    <name evidence="6" type="ORF">GXW71_22630</name>
</gene>
<proteinExistence type="inferred from homology"/>
<dbReference type="InterPro" id="IPR050950">
    <property type="entry name" value="HTH-type_LysR_regulators"/>
</dbReference>
<dbReference type="PANTHER" id="PTHR30419:SF2">
    <property type="entry name" value="LYSR FAMILY TRANSCRIPTIONAL REGULATOR"/>
    <property type="match status" value="1"/>
</dbReference>
<protein>
    <submittedName>
        <fullName evidence="6">LysR family transcriptional regulator</fullName>
    </submittedName>
</protein>
<evidence type="ECO:0000313" key="6">
    <source>
        <dbReference type="EMBL" id="MBR0667173.1"/>
    </source>
</evidence>
<keyword evidence="4" id="KW-0804">Transcription</keyword>
<keyword evidence="3" id="KW-0238">DNA-binding</keyword>
<dbReference type="Gene3D" id="3.40.190.290">
    <property type="match status" value="1"/>
</dbReference>
<dbReference type="Pfam" id="PF03466">
    <property type="entry name" value="LysR_substrate"/>
    <property type="match status" value="1"/>
</dbReference>